<name>A0ABX0V861_9HYPH</name>
<dbReference type="Proteomes" id="UP000707352">
    <property type="component" value="Unassembled WGS sequence"/>
</dbReference>
<gene>
    <name evidence="1" type="ORF">HB375_02085</name>
</gene>
<keyword evidence="2" id="KW-1185">Reference proteome</keyword>
<protein>
    <recommendedName>
        <fullName evidence="3">Triphosphoribosyl-dephospho-CoA synthase</fullName>
    </recommendedName>
</protein>
<proteinExistence type="predicted"/>
<comment type="caution">
    <text evidence="1">The sequence shown here is derived from an EMBL/GenBank/DDBJ whole genome shotgun (WGS) entry which is preliminary data.</text>
</comment>
<dbReference type="RefSeq" id="WP_167671287.1">
    <property type="nucleotide sequence ID" value="NZ_JAATJS010000001.1"/>
</dbReference>
<accession>A0ABX0V861</accession>
<dbReference type="EMBL" id="JAATJS010000001">
    <property type="protein sequence ID" value="NIX75401.1"/>
    <property type="molecule type" value="Genomic_DNA"/>
</dbReference>
<evidence type="ECO:0000313" key="1">
    <source>
        <dbReference type="EMBL" id="NIX75401.1"/>
    </source>
</evidence>
<organism evidence="1 2">
    <name type="scientific">Microvirga terricola</name>
    <dbReference type="NCBI Taxonomy" id="2719797"/>
    <lineage>
        <taxon>Bacteria</taxon>
        <taxon>Pseudomonadati</taxon>
        <taxon>Pseudomonadota</taxon>
        <taxon>Alphaproteobacteria</taxon>
        <taxon>Hyphomicrobiales</taxon>
        <taxon>Methylobacteriaceae</taxon>
        <taxon>Microvirga</taxon>
    </lineage>
</organism>
<sequence length="109" mass="11411">MIALNAEPAPARAPCDRRKVAAALLRAAGSVLDGTAGGPGSQQAITATIHARNELAALGFIQDEKELRWALNVLRGECAGDIHAAVVLTTTATTLLKAQFNAEQPQQVR</sequence>
<reference evidence="1 2" key="1">
    <citation type="submission" date="2020-03" db="EMBL/GenBank/DDBJ databases">
        <title>The genome sequence of Microvirga sp. c23x22.</title>
        <authorList>
            <person name="Zhang X."/>
        </authorList>
    </citation>
    <scope>NUCLEOTIDE SEQUENCE [LARGE SCALE GENOMIC DNA]</scope>
    <source>
        <strain evidence="2">c23x22</strain>
    </source>
</reference>
<evidence type="ECO:0000313" key="2">
    <source>
        <dbReference type="Proteomes" id="UP000707352"/>
    </source>
</evidence>
<evidence type="ECO:0008006" key="3">
    <source>
        <dbReference type="Google" id="ProtNLM"/>
    </source>
</evidence>